<dbReference type="FunFam" id="3.40.50.1000:FF:000021">
    <property type="entry name" value="NT5C2 isoform 1"/>
    <property type="match status" value="1"/>
</dbReference>
<dbReference type="SUPFAM" id="SSF57850">
    <property type="entry name" value="RING/U-box"/>
    <property type="match status" value="1"/>
</dbReference>
<feature type="domain" description="RING-type" evidence="9">
    <location>
        <begin position="48"/>
        <end position="87"/>
    </location>
</feature>
<protein>
    <recommendedName>
        <fullName evidence="9">RING-type domain-containing protein</fullName>
    </recommendedName>
</protein>
<evidence type="ECO:0000256" key="8">
    <source>
        <dbReference type="SAM" id="MobiDB-lite"/>
    </source>
</evidence>
<keyword evidence="6" id="KW-0460">Magnesium</keyword>
<dbReference type="InterPro" id="IPR023214">
    <property type="entry name" value="HAD_sf"/>
</dbReference>
<keyword evidence="4" id="KW-0378">Hydrolase</keyword>
<sequence length="922" mass="105457">MDDSREGNESLGEGSCNGADDQEKVPGNSITCAERSLPLRELYPYIRCALCNGFFIDATTITECLHTFCKSCIVKHFFCSNRCPNCSIIVHQTQPLYNIRPDRQLQDIVYKTVPYLEEVERARMFAFYKGRGLPIPKPGQSMLPLKFLKQKQRDQMPQSVFTIPPELDVSLMLDFVGAEEGIENYKPLERKYIRVSSEATIRHVELFIRRKMELSPNLKDLKQYKYCPPPAKVDVVCGEHLLEQCQSLREVQSSVGENALQYKRHLSTTSNSQTPNSTMAKTKELSKDTRNKIVDLHQAGKTESAIDHKKRLKMTSWSDRLQNYSELPANMDGISMKKYRREAHHRVFVNRSLAMEKIKCFGFDMDYTLAGKFGGLILTSTLCEKSLRVLPVLQGFLWVLVFLYKSPEYESLGFDLTVERLVSIGYPQELLNFVYDPTFPTRGLVFDALHGNLLKVDTYGNILVCAHGFNFLRGSYYGEEFHFEYFSELGQRLENYIQISSSSVVIQSDSTSLTHCLTSPRPTFLPAWLISSPAAPDILAVRLVLRMAISSCPIRVCSRMCEMQLIGSISRQDSGSLKEKTVENLEKYVVKDAKLPLLLSRMKEVAKVFLATNSDYKYTDKIMTYLFDFPHGPKISTPHRPWQSYFDLILVDARKPVFFGEGTVLRQVDTTTGRLKIGTYTGPLQDGIVYSGGSSDIVCDLLGAKGKDILYIGDHIFGDILKSKKRQGWRTFLVIPEMAQELHVWTDKSSLFEELQSLDIFLAELYKHLDSSSNERPDISSLQRRIKKVTHDMDMCYGMMGSLFRSGSRQTLFASQVMRYADLYAASFINLLYYPFSYLFRAAHVLMPHESTVEHTHVDINATESPMATRNRHSVDYRDHECKKHQLTRSISEIQPPHLFPLTPQEITHCHDEDDDEEEEEE</sequence>
<reference evidence="10" key="1">
    <citation type="submission" date="2023-06" db="EMBL/GenBank/DDBJ databases">
        <title>Male Hemibagrus guttatus genome.</title>
        <authorList>
            <person name="Bian C."/>
        </authorList>
    </citation>
    <scope>NUCLEOTIDE SEQUENCE</scope>
    <source>
        <strain evidence="10">Male_cb2023</strain>
        <tissue evidence="10">Muscle</tissue>
    </source>
</reference>
<dbReference type="GO" id="GO:0031519">
    <property type="term" value="C:PcG protein complex"/>
    <property type="evidence" value="ECO:0007669"/>
    <property type="project" value="UniProtKB-ARBA"/>
</dbReference>
<dbReference type="InterPro" id="IPR013083">
    <property type="entry name" value="Znf_RING/FYVE/PHD"/>
</dbReference>
<dbReference type="Proteomes" id="UP001274896">
    <property type="component" value="Unassembled WGS sequence"/>
</dbReference>
<dbReference type="AlphaFoldDB" id="A0AAE0VEQ5"/>
<comment type="similarity">
    <text evidence="1">Belongs to the 5'(3')-deoxyribonucleotidase family.</text>
</comment>
<name>A0AAE0VEQ5_9TELE</name>
<dbReference type="InterPro" id="IPR036388">
    <property type="entry name" value="WH-like_DNA-bd_sf"/>
</dbReference>
<dbReference type="PROSITE" id="PS50089">
    <property type="entry name" value="ZF_RING_2"/>
    <property type="match status" value="1"/>
</dbReference>
<feature type="compositionally biased region" description="Acidic residues" evidence="8">
    <location>
        <begin position="913"/>
        <end position="922"/>
    </location>
</feature>
<dbReference type="InterPro" id="IPR017907">
    <property type="entry name" value="Znf_RING_CS"/>
</dbReference>
<dbReference type="InterPro" id="IPR036412">
    <property type="entry name" value="HAD-like_sf"/>
</dbReference>
<dbReference type="GO" id="GO:0046037">
    <property type="term" value="P:GMP metabolic process"/>
    <property type="evidence" value="ECO:0007669"/>
    <property type="project" value="UniProtKB-ARBA"/>
</dbReference>
<accession>A0AAE0VEQ5</accession>
<dbReference type="GO" id="GO:0008270">
    <property type="term" value="F:zinc ion binding"/>
    <property type="evidence" value="ECO:0007669"/>
    <property type="project" value="UniProtKB-KW"/>
</dbReference>
<proteinExistence type="inferred from homology"/>
<keyword evidence="11" id="KW-1185">Reference proteome</keyword>
<evidence type="ECO:0000256" key="6">
    <source>
        <dbReference type="ARBA" id="ARBA00022842"/>
    </source>
</evidence>
<keyword evidence="3 7" id="KW-0863">Zinc-finger</keyword>
<organism evidence="10 11">
    <name type="scientific">Hemibagrus guttatus</name>
    <dbReference type="NCBI Taxonomy" id="175788"/>
    <lineage>
        <taxon>Eukaryota</taxon>
        <taxon>Metazoa</taxon>
        <taxon>Chordata</taxon>
        <taxon>Craniata</taxon>
        <taxon>Vertebrata</taxon>
        <taxon>Euteleostomi</taxon>
        <taxon>Actinopterygii</taxon>
        <taxon>Neopterygii</taxon>
        <taxon>Teleostei</taxon>
        <taxon>Ostariophysi</taxon>
        <taxon>Siluriformes</taxon>
        <taxon>Bagridae</taxon>
        <taxon>Hemibagrus</taxon>
    </lineage>
</organism>
<keyword evidence="2" id="KW-0479">Metal-binding</keyword>
<dbReference type="InterPro" id="IPR001841">
    <property type="entry name" value="Znf_RING"/>
</dbReference>
<dbReference type="Pfam" id="PF13923">
    <property type="entry name" value="zf-C3HC4_2"/>
    <property type="match status" value="1"/>
</dbReference>
<dbReference type="EMBL" id="JAUCMX010000002">
    <property type="protein sequence ID" value="KAK3554210.1"/>
    <property type="molecule type" value="Genomic_DNA"/>
</dbReference>
<evidence type="ECO:0000313" key="10">
    <source>
        <dbReference type="EMBL" id="KAK3554210.1"/>
    </source>
</evidence>
<dbReference type="CDD" id="cd16738">
    <property type="entry name" value="RING-HC_PCGF6"/>
    <property type="match status" value="1"/>
</dbReference>
<dbReference type="PROSITE" id="PS00518">
    <property type="entry name" value="ZF_RING_1"/>
    <property type="match status" value="1"/>
</dbReference>
<evidence type="ECO:0000259" key="9">
    <source>
        <dbReference type="PROSITE" id="PS50089"/>
    </source>
</evidence>
<evidence type="ECO:0000256" key="7">
    <source>
        <dbReference type="PROSITE-ProRule" id="PRU00175"/>
    </source>
</evidence>
<dbReference type="PANTHER" id="PTHR12103:SF17">
    <property type="entry name" value="CYTOSOLIC PURINE 5'-NUCLEOTIDASE"/>
    <property type="match status" value="1"/>
</dbReference>
<evidence type="ECO:0000256" key="1">
    <source>
        <dbReference type="ARBA" id="ARBA00009589"/>
    </source>
</evidence>
<dbReference type="InterPro" id="IPR046979">
    <property type="entry name" value="PCGF6_RAWUL"/>
</dbReference>
<dbReference type="SUPFAM" id="SSF56784">
    <property type="entry name" value="HAD-like"/>
    <property type="match status" value="2"/>
</dbReference>
<dbReference type="Pfam" id="PF05761">
    <property type="entry name" value="5_nucleotid"/>
    <property type="match status" value="3"/>
</dbReference>
<feature type="region of interest" description="Disordered" evidence="8">
    <location>
        <begin position="902"/>
        <end position="922"/>
    </location>
</feature>
<dbReference type="PANTHER" id="PTHR12103">
    <property type="entry name" value="5'-NUCLEOTIDASE DOMAIN-CONTAINING"/>
    <property type="match status" value="1"/>
</dbReference>
<dbReference type="GO" id="GO:0008253">
    <property type="term" value="F:5'-nucleotidase activity"/>
    <property type="evidence" value="ECO:0007669"/>
    <property type="project" value="TreeGrafter"/>
</dbReference>
<comment type="caution">
    <text evidence="10">The sequence shown here is derived from an EMBL/GenBank/DDBJ whole genome shotgun (WGS) entry which is preliminary data.</text>
</comment>
<dbReference type="InterPro" id="IPR038037">
    <property type="entry name" value="PCGF6_RING-HC"/>
</dbReference>
<dbReference type="CDD" id="cd17085">
    <property type="entry name" value="RAWUL_PCGF6"/>
    <property type="match status" value="1"/>
</dbReference>
<dbReference type="SMART" id="SM00184">
    <property type="entry name" value="RING"/>
    <property type="match status" value="1"/>
</dbReference>
<evidence type="ECO:0000256" key="5">
    <source>
        <dbReference type="ARBA" id="ARBA00022833"/>
    </source>
</evidence>
<dbReference type="Gene3D" id="3.10.20.90">
    <property type="entry name" value="Phosphatidylinositol 3-kinase Catalytic Subunit, Chain A, domain 1"/>
    <property type="match status" value="1"/>
</dbReference>
<evidence type="ECO:0000256" key="4">
    <source>
        <dbReference type="ARBA" id="ARBA00022801"/>
    </source>
</evidence>
<feature type="region of interest" description="Disordered" evidence="8">
    <location>
        <begin position="1"/>
        <end position="22"/>
    </location>
</feature>
<dbReference type="InterPro" id="IPR008380">
    <property type="entry name" value="HAD-SF_hydro_IG_5-nucl"/>
</dbReference>
<evidence type="ECO:0000256" key="2">
    <source>
        <dbReference type="ARBA" id="ARBA00022723"/>
    </source>
</evidence>
<evidence type="ECO:0000313" key="11">
    <source>
        <dbReference type="Proteomes" id="UP001274896"/>
    </source>
</evidence>
<dbReference type="Gene3D" id="3.30.40.10">
    <property type="entry name" value="Zinc/RING finger domain, C3HC4 (zinc finger)"/>
    <property type="match status" value="1"/>
</dbReference>
<evidence type="ECO:0000256" key="3">
    <source>
        <dbReference type="ARBA" id="ARBA00022771"/>
    </source>
</evidence>
<keyword evidence="5" id="KW-0862">Zinc</keyword>
<dbReference type="Gene3D" id="1.10.10.10">
    <property type="entry name" value="Winged helix-like DNA-binding domain superfamily/Winged helix DNA-binding domain"/>
    <property type="match status" value="1"/>
</dbReference>
<dbReference type="FunFam" id="3.30.40.10:FF:000033">
    <property type="entry name" value="Polycomb group RING finger protein 3"/>
    <property type="match status" value="1"/>
</dbReference>
<gene>
    <name evidence="10" type="ORF">QTP70_020179</name>
</gene>
<dbReference type="Gene3D" id="3.40.50.1000">
    <property type="entry name" value="HAD superfamily/HAD-like"/>
    <property type="match status" value="1"/>
</dbReference>